<dbReference type="EMBL" id="WIPF01000002">
    <property type="protein sequence ID" value="KAF3231941.1"/>
    <property type="molecule type" value="Genomic_DNA"/>
</dbReference>
<comment type="caution">
    <text evidence="1">The sequence shown here is derived from an EMBL/GenBank/DDBJ whole genome shotgun (WGS) entry which is preliminary data.</text>
</comment>
<reference evidence="1 2" key="1">
    <citation type="submission" date="2019-06" db="EMBL/GenBank/DDBJ databases">
        <authorList>
            <person name="Palmer J.M."/>
        </authorList>
    </citation>
    <scope>NUCLEOTIDE SEQUENCE [LARGE SCALE GENOMIC DNA]</scope>
    <source>
        <strain evidence="1 2">TWF191</strain>
    </source>
</reference>
<evidence type="ECO:0000313" key="1">
    <source>
        <dbReference type="EMBL" id="KAF3231941.1"/>
    </source>
</evidence>
<proteinExistence type="predicted"/>
<organism evidence="1 2">
    <name type="scientific">Orbilia oligospora</name>
    <name type="common">Nematode-trapping fungus</name>
    <name type="synonym">Arthrobotrys oligospora</name>
    <dbReference type="NCBI Taxonomy" id="2813651"/>
    <lineage>
        <taxon>Eukaryota</taxon>
        <taxon>Fungi</taxon>
        <taxon>Dikarya</taxon>
        <taxon>Ascomycota</taxon>
        <taxon>Pezizomycotina</taxon>
        <taxon>Orbiliomycetes</taxon>
        <taxon>Orbiliales</taxon>
        <taxon>Orbiliaceae</taxon>
        <taxon>Orbilia</taxon>
    </lineage>
</organism>
<evidence type="ECO:0000313" key="2">
    <source>
        <dbReference type="Proteomes" id="UP000483672"/>
    </source>
</evidence>
<name>A0A6G1MLX9_ORBOL</name>
<protein>
    <submittedName>
        <fullName evidence="1">Uncharacterized protein</fullName>
    </submittedName>
</protein>
<accession>A0A6G1MLX9</accession>
<gene>
    <name evidence="1" type="ORF">TWF191_003917</name>
</gene>
<sequence>MQGPSNLFIPPQKLLDKEEPLPVRMLGEWYNLHIAYCAAVKEIDDRYSEDPDSDHIPWFCYHVSKLSRRSAEQLLKLGGSPYKLPQGLYLQELESLKTRVTRRSGNLDETKTVHEAISAYLRSHVGYPRESKFPCVPSGDCRPQSNIDSTEYEKQILQFAVWAELILVAIECVKQCQVTGFEFQFWFKDYSFATTACFAQQAHKEPILWVPSNRTERGPEFSNALTTYASNSSTEEKTALERQTEFYQNFGFSQSLETGMLDGFPESMVLKRTYNRRKLPLKLPTIKPNFGCRGPGLSSTSYGISSQWEDLENLLHHSETGKDFAVQLTEEQTTAYKQKSRPASGFNNIVLHSDKVPALIQAIIKSSNGYLECKIWNVAVLAKSTNLATLTFLHLSGSGLFSSADTNIKTRGIVSSLNWLFGMFVSLRKFCWDSLSPCHDYEFQSLIQPPRNLRSFELLQENCSPDLRGYSRIHGGQTNPRGSDNHEAICSRFSEVVTRSALEYFHVRVMYGPRYQCSRTQRRERAGFIGFKNLHSVERINWASEWKWEKDMNDSMSGSLVSCTVQHCEWERDEVRSSGEAEEAYEWLTSAYDQICRVSRAPLCSPISHRRVIL</sequence>
<dbReference type="AlphaFoldDB" id="A0A6G1MLX9"/>
<dbReference type="Proteomes" id="UP000483672">
    <property type="component" value="Unassembled WGS sequence"/>
</dbReference>